<feature type="domain" description="Ubiquitin-like protease family profile" evidence="4">
    <location>
        <begin position="1"/>
        <end position="78"/>
    </location>
</feature>
<dbReference type="InterPro" id="IPR038765">
    <property type="entry name" value="Papain-like_cys_pep_sf"/>
</dbReference>
<dbReference type="Proteomes" id="UP000525078">
    <property type="component" value="Unassembled WGS sequence"/>
</dbReference>
<dbReference type="GO" id="GO:0006508">
    <property type="term" value="P:proteolysis"/>
    <property type="evidence" value="ECO:0007669"/>
    <property type="project" value="UniProtKB-KW"/>
</dbReference>
<proteinExistence type="inferred from homology"/>
<dbReference type="EMBL" id="JAATIP010000048">
    <property type="protein sequence ID" value="KAF4384383.1"/>
    <property type="molecule type" value="Genomic_DNA"/>
</dbReference>
<evidence type="ECO:0000256" key="1">
    <source>
        <dbReference type="ARBA" id="ARBA00005234"/>
    </source>
</evidence>
<dbReference type="PROSITE" id="PS50600">
    <property type="entry name" value="ULP_PROTEASE"/>
    <property type="match status" value="1"/>
</dbReference>
<dbReference type="Pfam" id="PF02902">
    <property type="entry name" value="Peptidase_C48"/>
    <property type="match status" value="1"/>
</dbReference>
<accession>A0A7J6GN95</accession>
<evidence type="ECO:0000256" key="3">
    <source>
        <dbReference type="ARBA" id="ARBA00022801"/>
    </source>
</evidence>
<reference evidence="5 6" key="1">
    <citation type="journal article" date="2020" name="bioRxiv">
        <title>Sequence and annotation of 42 cannabis genomes reveals extensive copy number variation in cannabinoid synthesis and pathogen resistance genes.</title>
        <authorList>
            <person name="Mckernan K.J."/>
            <person name="Helbert Y."/>
            <person name="Kane L.T."/>
            <person name="Ebling H."/>
            <person name="Zhang L."/>
            <person name="Liu B."/>
            <person name="Eaton Z."/>
            <person name="Mclaughlin S."/>
            <person name="Kingan S."/>
            <person name="Baybayan P."/>
            <person name="Concepcion G."/>
            <person name="Jordan M."/>
            <person name="Riva A."/>
            <person name="Barbazuk W."/>
            <person name="Harkins T."/>
        </authorList>
    </citation>
    <scope>NUCLEOTIDE SEQUENCE [LARGE SCALE GENOMIC DNA]</scope>
    <source>
        <strain evidence="6">cv. Jamaican Lion 4</strain>
        <tissue evidence="5">Leaf</tissue>
    </source>
</reference>
<dbReference type="SUPFAM" id="SSF54001">
    <property type="entry name" value="Cysteine proteinases"/>
    <property type="match status" value="1"/>
</dbReference>
<evidence type="ECO:0000313" key="6">
    <source>
        <dbReference type="Proteomes" id="UP000525078"/>
    </source>
</evidence>
<evidence type="ECO:0000259" key="4">
    <source>
        <dbReference type="PROSITE" id="PS50600"/>
    </source>
</evidence>
<evidence type="ECO:0000256" key="2">
    <source>
        <dbReference type="ARBA" id="ARBA00022670"/>
    </source>
</evidence>
<sequence length="204" mass="23210">MSKSYMVYNLNIFVPILTLEGPPHWFGTEVNMMSKLSTLDLLCDENKSNLIDNKDHGLPQQDNDRDCGIYVMKYMEAVANEEDPVAQFSTVVCLHLFANQLASHGLTRLSEVWKSLQDWRTIQGSSFASSSTPLRSPSKSPCDPQFRTPKFRQANMFPPSRASLGFRSSKNKISYVCLLEQLSPYVCLLKNSSPYHYRTWVIVS</sequence>
<dbReference type="GO" id="GO:0008234">
    <property type="term" value="F:cysteine-type peptidase activity"/>
    <property type="evidence" value="ECO:0007669"/>
    <property type="project" value="InterPro"/>
</dbReference>
<gene>
    <name evidence="5" type="ORF">F8388_004616</name>
</gene>
<comment type="similarity">
    <text evidence="1">Belongs to the peptidase C48 family.</text>
</comment>
<comment type="caution">
    <text evidence="5">The sequence shown here is derived from an EMBL/GenBank/DDBJ whole genome shotgun (WGS) entry which is preliminary data.</text>
</comment>
<organism evidence="5 6">
    <name type="scientific">Cannabis sativa</name>
    <name type="common">Hemp</name>
    <name type="synonym">Marijuana</name>
    <dbReference type="NCBI Taxonomy" id="3483"/>
    <lineage>
        <taxon>Eukaryota</taxon>
        <taxon>Viridiplantae</taxon>
        <taxon>Streptophyta</taxon>
        <taxon>Embryophyta</taxon>
        <taxon>Tracheophyta</taxon>
        <taxon>Spermatophyta</taxon>
        <taxon>Magnoliopsida</taxon>
        <taxon>eudicotyledons</taxon>
        <taxon>Gunneridae</taxon>
        <taxon>Pentapetalae</taxon>
        <taxon>rosids</taxon>
        <taxon>fabids</taxon>
        <taxon>Rosales</taxon>
        <taxon>Cannabaceae</taxon>
        <taxon>Cannabis</taxon>
    </lineage>
</organism>
<name>A0A7J6GN95_CANSA</name>
<dbReference type="InterPro" id="IPR003653">
    <property type="entry name" value="Peptidase_C48_C"/>
</dbReference>
<keyword evidence="3" id="KW-0378">Hydrolase</keyword>
<protein>
    <recommendedName>
        <fullName evidence="4">Ubiquitin-like protease family profile domain-containing protein</fullName>
    </recommendedName>
</protein>
<keyword evidence="2" id="KW-0645">Protease</keyword>
<dbReference type="AlphaFoldDB" id="A0A7J6GN95"/>
<evidence type="ECO:0000313" key="5">
    <source>
        <dbReference type="EMBL" id="KAF4384383.1"/>
    </source>
</evidence>
<dbReference type="Gene3D" id="3.40.395.10">
    <property type="entry name" value="Adenoviral Proteinase, Chain A"/>
    <property type="match status" value="1"/>
</dbReference>